<evidence type="ECO:0000256" key="2">
    <source>
        <dbReference type="SAM" id="Phobius"/>
    </source>
</evidence>
<feature type="transmembrane region" description="Helical" evidence="2">
    <location>
        <begin position="319"/>
        <end position="342"/>
    </location>
</feature>
<keyword evidence="2" id="KW-1133">Transmembrane helix</keyword>
<proteinExistence type="predicted"/>
<evidence type="ECO:0000313" key="4">
    <source>
        <dbReference type="Proteomes" id="UP001500740"/>
    </source>
</evidence>
<keyword evidence="4" id="KW-1185">Reference proteome</keyword>
<dbReference type="EMBL" id="BAAACZ010000036">
    <property type="protein sequence ID" value="GAA0472791.1"/>
    <property type="molecule type" value="Genomic_DNA"/>
</dbReference>
<dbReference type="Gene3D" id="1.20.120.20">
    <property type="entry name" value="Apolipoprotein"/>
    <property type="match status" value="1"/>
</dbReference>
<feature type="coiled-coil region" evidence="1">
    <location>
        <begin position="205"/>
        <end position="232"/>
    </location>
</feature>
<dbReference type="RefSeq" id="WP_343785147.1">
    <property type="nucleotide sequence ID" value="NZ_BAAACZ010000036.1"/>
</dbReference>
<accession>A0ABP3K8G5</accession>
<evidence type="ECO:0008006" key="5">
    <source>
        <dbReference type="Google" id="ProtNLM"/>
    </source>
</evidence>
<evidence type="ECO:0000313" key="3">
    <source>
        <dbReference type="EMBL" id="GAA0472791.1"/>
    </source>
</evidence>
<evidence type="ECO:0000256" key="1">
    <source>
        <dbReference type="SAM" id="Coils"/>
    </source>
</evidence>
<feature type="transmembrane region" description="Helical" evidence="2">
    <location>
        <begin position="281"/>
        <end position="307"/>
    </location>
</feature>
<keyword evidence="2" id="KW-0472">Membrane</keyword>
<comment type="caution">
    <text evidence="3">The sequence shown here is derived from an EMBL/GenBank/DDBJ whole genome shotgun (WGS) entry which is preliminary data.</text>
</comment>
<keyword evidence="1" id="KW-0175">Coiled coil</keyword>
<protein>
    <recommendedName>
        <fullName evidence="5">Phage tail tape measure protein</fullName>
    </recommendedName>
</protein>
<keyword evidence="2" id="KW-0812">Transmembrane</keyword>
<name>A0ABP3K8G5_9BACI</name>
<organism evidence="3 4">
    <name type="scientific">Alkalibacillus silvisoli</name>
    <dbReference type="NCBI Taxonomy" id="392823"/>
    <lineage>
        <taxon>Bacteria</taxon>
        <taxon>Bacillati</taxon>
        <taxon>Bacillota</taxon>
        <taxon>Bacilli</taxon>
        <taxon>Bacillales</taxon>
        <taxon>Bacillaceae</taxon>
        <taxon>Alkalibacillus</taxon>
    </lineage>
</organism>
<reference evidence="4" key="1">
    <citation type="journal article" date="2019" name="Int. J. Syst. Evol. Microbiol.">
        <title>The Global Catalogue of Microorganisms (GCM) 10K type strain sequencing project: providing services to taxonomists for standard genome sequencing and annotation.</title>
        <authorList>
            <consortium name="The Broad Institute Genomics Platform"/>
            <consortium name="The Broad Institute Genome Sequencing Center for Infectious Disease"/>
            <person name="Wu L."/>
            <person name="Ma J."/>
        </authorList>
    </citation>
    <scope>NUCLEOTIDE SEQUENCE [LARGE SCALE GENOMIC DNA]</scope>
    <source>
        <strain evidence="4">JCM 14193</strain>
    </source>
</reference>
<gene>
    <name evidence="3" type="ORF">GCM10008935_30810</name>
</gene>
<sequence length="534" mass="58181">MSQADGTVFFEAEMDKKKFEQNIKEVQNSMQNMGQSMQRAGGRMTKWVTGPIALAGTALLGLTGKVANYADAVLDLSDQTGMSTERIQEWQAVADQAGVSQDAVTNGAKQLTRQMHSIEEGTGKQAEAIEALGLEYEELDNASPDERMDMLMDALRGVEDEGERARLGTDLLRGSYDELAPILGMTSDEIENVTDKAHDSGRIMSEDALEDANEYRKAMEELKQEFMGVVREVVTDLMPVIKDQLIPFIREEAVPMMRNLGETIGELITWFTNLSPEVQRYMGIAVGLAAALGPVLMGFGSMINLIGTMLPLVLKLTKFVIAFTNPWVWVGAVIVALVALMIKNWDKIWETTTEVFTNIKEAVTDRIESARDSIANGIQRARDLASNAAQSLRDRVVSGITSMRDGVQSMVSSVANFFSNTWNAIAGRARSFVNTFISIFQGIKSGIQSALSPVMNIFNRIISAVESMINGVGSAINSLPSFNIPSWVPGVGGGSFGLPNIPNISLPSIPHLDDGVSYALEYFPEGEVVEPVGF</sequence>
<dbReference type="Proteomes" id="UP001500740">
    <property type="component" value="Unassembled WGS sequence"/>
</dbReference>